<evidence type="ECO:0000256" key="1">
    <source>
        <dbReference type="ARBA" id="ARBA00004141"/>
    </source>
</evidence>
<proteinExistence type="predicted"/>
<keyword evidence="4 5" id="KW-0472">Membrane</keyword>
<dbReference type="Proteomes" id="UP000654075">
    <property type="component" value="Unassembled WGS sequence"/>
</dbReference>
<evidence type="ECO:0000313" key="6">
    <source>
        <dbReference type="EMBL" id="CAE8615098.1"/>
    </source>
</evidence>
<comment type="subcellular location">
    <subcellularLocation>
        <location evidence="1">Membrane</location>
        <topology evidence="1">Multi-pass membrane protein</topology>
    </subcellularLocation>
</comment>
<dbReference type="InterPro" id="IPR005178">
    <property type="entry name" value="Ostalpha/TMEM184C"/>
</dbReference>
<evidence type="ECO:0000256" key="5">
    <source>
        <dbReference type="SAM" id="Phobius"/>
    </source>
</evidence>
<feature type="transmembrane region" description="Helical" evidence="5">
    <location>
        <begin position="94"/>
        <end position="111"/>
    </location>
</feature>
<dbReference type="Pfam" id="PF03619">
    <property type="entry name" value="Solute_trans_a"/>
    <property type="match status" value="1"/>
</dbReference>
<dbReference type="EMBL" id="CAJNNW010035569">
    <property type="protein sequence ID" value="CAE8728569.1"/>
    <property type="molecule type" value="Genomic_DNA"/>
</dbReference>
<feature type="transmembrane region" description="Helical" evidence="5">
    <location>
        <begin position="25"/>
        <end position="46"/>
    </location>
</feature>
<evidence type="ECO:0000256" key="3">
    <source>
        <dbReference type="ARBA" id="ARBA00022989"/>
    </source>
</evidence>
<evidence type="ECO:0000256" key="4">
    <source>
        <dbReference type="ARBA" id="ARBA00023136"/>
    </source>
</evidence>
<evidence type="ECO:0000313" key="7">
    <source>
        <dbReference type="EMBL" id="CAE8728569.1"/>
    </source>
</evidence>
<protein>
    <submittedName>
        <fullName evidence="6">Uncharacterized protein</fullName>
    </submittedName>
</protein>
<feature type="transmembrane region" description="Helical" evidence="5">
    <location>
        <begin position="58"/>
        <end position="82"/>
    </location>
</feature>
<dbReference type="EMBL" id="CAJNNV010025562">
    <property type="protein sequence ID" value="CAE8615098.1"/>
    <property type="molecule type" value="Genomic_DNA"/>
</dbReference>
<reference evidence="6" key="1">
    <citation type="submission" date="2021-02" db="EMBL/GenBank/DDBJ databases">
        <authorList>
            <person name="Dougan E. K."/>
            <person name="Rhodes N."/>
            <person name="Thang M."/>
            <person name="Chan C."/>
        </authorList>
    </citation>
    <scope>NUCLEOTIDE SEQUENCE</scope>
</reference>
<dbReference type="GO" id="GO:0016020">
    <property type="term" value="C:membrane"/>
    <property type="evidence" value="ECO:0007669"/>
    <property type="project" value="UniProtKB-SubCell"/>
</dbReference>
<accession>A0A813FXG5</accession>
<name>A0A813FXG5_POLGL</name>
<dbReference type="AlphaFoldDB" id="A0A813FXG5"/>
<evidence type="ECO:0000313" key="8">
    <source>
        <dbReference type="Proteomes" id="UP000654075"/>
    </source>
</evidence>
<gene>
    <name evidence="6" type="ORF">PGLA1383_LOCUS32815</name>
    <name evidence="7" type="ORF">PGLA2088_LOCUS45171</name>
</gene>
<dbReference type="Proteomes" id="UP000626109">
    <property type="component" value="Unassembled WGS sequence"/>
</dbReference>
<keyword evidence="2 5" id="KW-0812">Transmembrane</keyword>
<comment type="caution">
    <text evidence="6">The sequence shown here is derived from an EMBL/GenBank/DDBJ whole genome shotgun (WGS) entry which is preliminary data.</text>
</comment>
<keyword evidence="3 5" id="KW-1133">Transmembrane helix</keyword>
<keyword evidence="8" id="KW-1185">Reference proteome</keyword>
<sequence>MTRIWPWQRWHCSPPSRPSGMDLKLTHAMVLQFMLITPLLSLLELIPAVSEKPRIQKLITAIELVSLVVAILGLLTLIRALHELLGARRAHSKLFFLKFCFLGGTIIKRIANLSVTEYQELGENCFPAEAISAAWAGAITDVICSLLAAWGCFLFTVDDLNAFCSGPKTLESGKTVESDIEFDTIGQPISEKM</sequence>
<organism evidence="6 8">
    <name type="scientific">Polarella glacialis</name>
    <name type="common">Dinoflagellate</name>
    <dbReference type="NCBI Taxonomy" id="89957"/>
    <lineage>
        <taxon>Eukaryota</taxon>
        <taxon>Sar</taxon>
        <taxon>Alveolata</taxon>
        <taxon>Dinophyceae</taxon>
        <taxon>Suessiales</taxon>
        <taxon>Suessiaceae</taxon>
        <taxon>Polarella</taxon>
    </lineage>
</organism>
<evidence type="ECO:0000256" key="2">
    <source>
        <dbReference type="ARBA" id="ARBA00022692"/>
    </source>
</evidence>